<accession>A0A426ZVM0</accession>
<protein>
    <submittedName>
        <fullName evidence="11">Uncharacterized protein</fullName>
    </submittedName>
</protein>
<keyword evidence="3" id="KW-0406">Ion transport</keyword>
<evidence type="ECO:0000256" key="7">
    <source>
        <dbReference type="ARBA" id="ARBA00023136"/>
    </source>
</evidence>
<evidence type="ECO:0000256" key="6">
    <source>
        <dbReference type="ARBA" id="ARBA00022989"/>
    </source>
</evidence>
<evidence type="ECO:0000256" key="8">
    <source>
        <dbReference type="ARBA" id="ARBA00044464"/>
    </source>
</evidence>
<organism evidence="11 12">
    <name type="scientific">Ensete ventricosum</name>
    <name type="common">Abyssinian banana</name>
    <name type="synonym">Musa ensete</name>
    <dbReference type="NCBI Taxonomy" id="4639"/>
    <lineage>
        <taxon>Eukaryota</taxon>
        <taxon>Viridiplantae</taxon>
        <taxon>Streptophyta</taxon>
        <taxon>Embryophyta</taxon>
        <taxon>Tracheophyta</taxon>
        <taxon>Spermatophyta</taxon>
        <taxon>Magnoliopsida</taxon>
        <taxon>Liliopsida</taxon>
        <taxon>Zingiberales</taxon>
        <taxon>Musaceae</taxon>
        <taxon>Ensete</taxon>
    </lineage>
</organism>
<feature type="transmembrane region" description="Helical" evidence="10">
    <location>
        <begin position="343"/>
        <end position="362"/>
    </location>
</feature>
<gene>
    <name evidence="11" type="ORF">B296_00006917</name>
</gene>
<evidence type="ECO:0000256" key="3">
    <source>
        <dbReference type="ARBA" id="ARBA00022496"/>
    </source>
</evidence>
<keyword evidence="3" id="KW-0410">Iron transport</keyword>
<proteinExistence type="inferred from homology"/>
<dbReference type="InterPro" id="IPR008217">
    <property type="entry name" value="Ccc1_fam"/>
</dbReference>
<keyword evidence="7 10" id="KW-0472">Membrane</keyword>
<dbReference type="PANTHER" id="PTHR31851">
    <property type="entry name" value="FE(2+)/MN(2+) TRANSPORTER PCL1"/>
    <property type="match status" value="1"/>
</dbReference>
<evidence type="ECO:0000313" key="11">
    <source>
        <dbReference type="EMBL" id="RRT68017.1"/>
    </source>
</evidence>
<dbReference type="GO" id="GO:0005774">
    <property type="term" value="C:vacuolar membrane"/>
    <property type="evidence" value="ECO:0007669"/>
    <property type="project" value="UniProtKB-SubCell"/>
</dbReference>
<dbReference type="GO" id="GO:0030026">
    <property type="term" value="P:intracellular manganese ion homeostasis"/>
    <property type="evidence" value="ECO:0007669"/>
    <property type="project" value="InterPro"/>
</dbReference>
<keyword evidence="3" id="KW-0408">Iron</keyword>
<dbReference type="GO" id="GO:0006826">
    <property type="term" value="P:iron ion transport"/>
    <property type="evidence" value="ECO:0007669"/>
    <property type="project" value="UniProtKB-KW"/>
</dbReference>
<feature type="transmembrane region" description="Helical" evidence="10">
    <location>
        <begin position="313"/>
        <end position="331"/>
    </location>
</feature>
<dbReference type="Proteomes" id="UP000287651">
    <property type="component" value="Unassembled WGS sequence"/>
</dbReference>
<feature type="region of interest" description="Disordered" evidence="9">
    <location>
        <begin position="1"/>
        <end position="22"/>
    </location>
</feature>
<comment type="caution">
    <text evidence="11">The sequence shown here is derived from an EMBL/GenBank/DDBJ whole genome shotgun (WGS) entry which is preliminary data.</text>
</comment>
<dbReference type="AlphaFoldDB" id="A0A426ZVM0"/>
<keyword evidence="3" id="KW-0813">Transport</keyword>
<keyword evidence="4" id="KW-0926">Vacuole</keyword>
<dbReference type="CDD" id="cd02435">
    <property type="entry name" value="CCC1"/>
    <property type="match status" value="1"/>
</dbReference>
<keyword evidence="5 10" id="KW-0812">Transmembrane</keyword>
<evidence type="ECO:0000256" key="4">
    <source>
        <dbReference type="ARBA" id="ARBA00022554"/>
    </source>
</evidence>
<reference evidence="11 12" key="1">
    <citation type="journal article" date="2014" name="Agronomy (Basel)">
        <title>A Draft Genome Sequence for Ensete ventricosum, the Drought-Tolerant Tree Against Hunger.</title>
        <authorList>
            <person name="Harrison J."/>
            <person name="Moore K.A."/>
            <person name="Paszkiewicz K."/>
            <person name="Jones T."/>
            <person name="Grant M."/>
            <person name="Ambacheew D."/>
            <person name="Muzemil S."/>
            <person name="Studholme D.J."/>
        </authorList>
    </citation>
    <scope>NUCLEOTIDE SEQUENCE [LARGE SCALE GENOMIC DNA]</scope>
</reference>
<evidence type="ECO:0000256" key="9">
    <source>
        <dbReference type="SAM" id="MobiDB-lite"/>
    </source>
</evidence>
<name>A0A426ZVM0_ENSVE</name>
<dbReference type="Pfam" id="PF01988">
    <property type="entry name" value="VIT1"/>
    <property type="match status" value="2"/>
</dbReference>
<comment type="catalytic activity">
    <reaction evidence="8">
        <text>Fe(2+)(in) = Fe(2+)(out)</text>
        <dbReference type="Rhea" id="RHEA:28486"/>
        <dbReference type="ChEBI" id="CHEBI:29033"/>
    </reaction>
    <physiologicalReaction direction="left-to-right" evidence="8">
        <dbReference type="Rhea" id="RHEA:28487"/>
    </physiologicalReaction>
</comment>
<dbReference type="GO" id="GO:0005384">
    <property type="term" value="F:manganese ion transmembrane transporter activity"/>
    <property type="evidence" value="ECO:0007669"/>
    <property type="project" value="InterPro"/>
</dbReference>
<evidence type="ECO:0000256" key="10">
    <source>
        <dbReference type="SAM" id="Phobius"/>
    </source>
</evidence>
<evidence type="ECO:0000256" key="1">
    <source>
        <dbReference type="ARBA" id="ARBA00004128"/>
    </source>
</evidence>
<dbReference type="EMBL" id="AMZH03004840">
    <property type="protein sequence ID" value="RRT68017.1"/>
    <property type="molecule type" value="Genomic_DNA"/>
</dbReference>
<keyword evidence="6 10" id="KW-1133">Transmembrane helix</keyword>
<comment type="subcellular location">
    <subcellularLocation>
        <location evidence="1">Vacuole membrane</location>
        <topology evidence="1">Multi-pass membrane protein</topology>
    </subcellularLocation>
</comment>
<evidence type="ECO:0000256" key="2">
    <source>
        <dbReference type="ARBA" id="ARBA00007049"/>
    </source>
</evidence>
<feature type="transmembrane region" description="Helical" evidence="10">
    <location>
        <begin position="286"/>
        <end position="307"/>
    </location>
</feature>
<sequence>MHALQPRGGHAPVGRSSFGVAPKWRKSTASDISQGELTEETVVRFPNPTNSISISNSALSSTEPEIHLMAPEDGWAVNRTTSSSSSPVVTEKLLAQHKEKHFTAGDMVRDVIMGVSDGLTVPFALAAGLSGANAPSSLILTAGLAEVAAGAISMGLGGSVTSSAVPFPAAYISKNGTSSPLVVTAGQELCTGRSWNARLIVYPRGRYLAAKSEADHYIRELKREQEEIITVPDTEAAEVGELLSQYGLEPHEYGPIVNSLRKKPQAWLEFELGLEKPDPRRALESAVTIALSYVVGGMVPLLPYVFIPTALKAMFTSIGLTLVALLFFGYIKGHFTGSRPFLSAVQTAFIGALASAAAYALAKAVQAV</sequence>
<evidence type="ECO:0000313" key="12">
    <source>
        <dbReference type="Proteomes" id="UP000287651"/>
    </source>
</evidence>
<comment type="similarity">
    <text evidence="2">Belongs to the CCC1 family.</text>
</comment>
<evidence type="ECO:0000256" key="5">
    <source>
        <dbReference type="ARBA" id="ARBA00022692"/>
    </source>
</evidence>